<evidence type="ECO:0000256" key="6">
    <source>
        <dbReference type="ARBA" id="ARBA00022679"/>
    </source>
</evidence>
<evidence type="ECO:0000256" key="8">
    <source>
        <dbReference type="ARBA" id="ARBA00022741"/>
    </source>
</evidence>
<keyword evidence="10" id="KW-0067">ATP-binding</keyword>
<comment type="catalytic activity">
    <reaction evidence="1">
        <text>ATP + protein L-histidine = ADP + protein N-phospho-L-histidine.</text>
        <dbReference type="EC" id="2.7.13.3"/>
    </reaction>
</comment>
<dbReference type="PROSITE" id="PS50109">
    <property type="entry name" value="HIS_KIN"/>
    <property type="match status" value="1"/>
</dbReference>
<dbReference type="InterPro" id="IPR035965">
    <property type="entry name" value="PAS-like_dom_sf"/>
</dbReference>
<dbReference type="Proteomes" id="UP000031563">
    <property type="component" value="Unassembled WGS sequence"/>
</dbReference>
<dbReference type="InterPro" id="IPR036890">
    <property type="entry name" value="HATPase_C_sf"/>
</dbReference>
<evidence type="ECO:0000313" key="16">
    <source>
        <dbReference type="EMBL" id="KKB35704.1"/>
    </source>
</evidence>
<evidence type="ECO:0000256" key="3">
    <source>
        <dbReference type="ARBA" id="ARBA00012438"/>
    </source>
</evidence>
<dbReference type="FunFam" id="3.30.450.20:FF:000018">
    <property type="entry name" value="Sensor histidine kinase DcuS"/>
    <property type="match status" value="1"/>
</dbReference>
<dbReference type="Gene3D" id="1.10.287.130">
    <property type="match status" value="1"/>
</dbReference>
<evidence type="ECO:0000259" key="15">
    <source>
        <dbReference type="PROSITE" id="PS50109"/>
    </source>
</evidence>
<dbReference type="AlphaFoldDB" id="A0A0F5HQR5"/>
<dbReference type="Pfam" id="PF14689">
    <property type="entry name" value="SPOB_a"/>
    <property type="match status" value="1"/>
</dbReference>
<dbReference type="CDD" id="cd00130">
    <property type="entry name" value="PAS"/>
    <property type="match status" value="1"/>
</dbReference>
<keyword evidence="6" id="KW-0808">Transferase</keyword>
<dbReference type="OrthoDB" id="9792686at2"/>
<dbReference type="InterPro" id="IPR003594">
    <property type="entry name" value="HATPase_dom"/>
</dbReference>
<dbReference type="PANTHER" id="PTHR43547">
    <property type="entry name" value="TWO-COMPONENT HISTIDINE KINASE"/>
    <property type="match status" value="1"/>
</dbReference>
<feature type="domain" description="Histidine kinase" evidence="15">
    <location>
        <begin position="334"/>
        <end position="526"/>
    </location>
</feature>
<dbReference type="SUPFAM" id="SSF55874">
    <property type="entry name" value="ATPase domain of HSP90 chaperone/DNA topoisomerase II/histidine kinase"/>
    <property type="match status" value="1"/>
</dbReference>
<evidence type="ECO:0000256" key="12">
    <source>
        <dbReference type="ARBA" id="ARBA00023012"/>
    </source>
</evidence>
<dbReference type="SUPFAM" id="SSF55890">
    <property type="entry name" value="Sporulation response regulatory protein Spo0B"/>
    <property type="match status" value="1"/>
</dbReference>
<dbReference type="PANTHER" id="PTHR43547:SF3">
    <property type="entry name" value="SENSOR PROTEIN CITS"/>
    <property type="match status" value="1"/>
</dbReference>
<reference evidence="16" key="1">
    <citation type="submission" date="2015-02" db="EMBL/GenBank/DDBJ databases">
        <title>Genome Assembly of Bacillaceae bacterium MTCC 8252.</title>
        <authorList>
            <person name="Verma A."/>
            <person name="Khatri I."/>
            <person name="Mual P."/>
            <person name="Subramanian S."/>
            <person name="Krishnamurthi S."/>
        </authorList>
    </citation>
    <scope>NUCLEOTIDE SEQUENCE [LARGE SCALE GENOMIC DNA]</scope>
    <source>
        <strain evidence="16">MTCC 8252</strain>
    </source>
</reference>
<gene>
    <name evidence="16" type="ORF">QY95_03362</name>
</gene>
<evidence type="ECO:0000256" key="2">
    <source>
        <dbReference type="ARBA" id="ARBA00004651"/>
    </source>
</evidence>
<keyword evidence="8" id="KW-0547">Nucleotide-binding</keyword>
<evidence type="ECO:0000256" key="5">
    <source>
        <dbReference type="ARBA" id="ARBA00022553"/>
    </source>
</evidence>
<keyword evidence="17" id="KW-1185">Reference proteome</keyword>
<sequence length="533" mass="58768">MKTSLKTKILGLISTLILLIIILLAGIFSYLQATETKRHVGEIARQSASSISLMPEIINIVETSNSTDKVHSIAVQLIDQIEAADIIITNRKEIVYSYSAPELIGQKNFERASFRALVFGGSYAIEIDSHDGPALIGVVPIVTDNGDYSQVIGTVMVKFLEKDIFSSIYKQIQRIIFFSLAVLALGIIGGIFLTKSIRKDTLGLEPHEIASLYRERNAILLSIKEGIIAFDDRGMLTLINHSARDMLGLTAAITGQPIQQVIPDLNMMDVLKSGQPITDIEIGIKEKVFIFSIIPIFENGKVAGAVASFKDKTELKNLMDTLSEVKDYSEGLRAQTHEFTNKLYLLSGLLQLGQYKEAYEYIQQESKVHHTQNHILFTQVQDANVQAILLGKISKASEKKITFDIDPESSVGPLPSHMTVSHMVTIIGNILDNAFEAVQHQAAKHVTFYITDIGNDIIIEVMDSGTGIPDEEIDSLFIKGYSSKGTNRGYGLFNVKEMVDSLEGTMEISPNPQGGTIFTIYLPKEVKNNQGVD</sequence>
<dbReference type="SUPFAM" id="SSF103190">
    <property type="entry name" value="Sensory domain-like"/>
    <property type="match status" value="1"/>
</dbReference>
<dbReference type="InterPro" id="IPR005467">
    <property type="entry name" value="His_kinase_dom"/>
</dbReference>
<evidence type="ECO:0000256" key="11">
    <source>
        <dbReference type="ARBA" id="ARBA00022989"/>
    </source>
</evidence>
<accession>A0A0F5HQR5</accession>
<dbReference type="Gene3D" id="3.30.565.10">
    <property type="entry name" value="Histidine kinase-like ATPase, C-terminal domain"/>
    <property type="match status" value="1"/>
</dbReference>
<dbReference type="Gene3D" id="3.30.450.20">
    <property type="entry name" value="PAS domain"/>
    <property type="match status" value="2"/>
</dbReference>
<dbReference type="Pfam" id="PF02518">
    <property type="entry name" value="HATPase_c"/>
    <property type="match status" value="1"/>
</dbReference>
<evidence type="ECO:0000313" key="17">
    <source>
        <dbReference type="Proteomes" id="UP000031563"/>
    </source>
</evidence>
<evidence type="ECO:0000256" key="13">
    <source>
        <dbReference type="ARBA" id="ARBA00023136"/>
    </source>
</evidence>
<dbReference type="SMART" id="SM00387">
    <property type="entry name" value="HATPase_c"/>
    <property type="match status" value="1"/>
</dbReference>
<dbReference type="STRING" id="1221996.QY95_03362"/>
<dbReference type="InterPro" id="IPR016120">
    <property type="entry name" value="Sig_transdc_His_kin_SpoOB"/>
</dbReference>
<proteinExistence type="predicted"/>
<evidence type="ECO:0000256" key="14">
    <source>
        <dbReference type="SAM" id="Phobius"/>
    </source>
</evidence>
<protein>
    <recommendedName>
        <fullName evidence="3">histidine kinase</fullName>
        <ecNumber evidence="3">2.7.13.3</ecNumber>
    </recommendedName>
</protein>
<dbReference type="RefSeq" id="WP_040048289.1">
    <property type="nucleotide sequence ID" value="NZ_JWIR02000070.1"/>
</dbReference>
<dbReference type="GO" id="GO:0000155">
    <property type="term" value="F:phosphorelay sensor kinase activity"/>
    <property type="evidence" value="ECO:0007669"/>
    <property type="project" value="InterPro"/>
</dbReference>
<organism evidence="16 17">
    <name type="scientific">Bacillus thermotolerans</name>
    <name type="common">Quasibacillus thermotolerans</name>
    <dbReference type="NCBI Taxonomy" id="1221996"/>
    <lineage>
        <taxon>Bacteria</taxon>
        <taxon>Bacillati</taxon>
        <taxon>Bacillota</taxon>
        <taxon>Bacilli</taxon>
        <taxon>Bacillales</taxon>
        <taxon>Bacillaceae</taxon>
        <taxon>Bacillus</taxon>
    </lineage>
</organism>
<keyword evidence="12" id="KW-0902">Two-component regulatory system</keyword>
<dbReference type="SMART" id="SM00091">
    <property type="entry name" value="PAS"/>
    <property type="match status" value="1"/>
</dbReference>
<evidence type="ECO:0000256" key="4">
    <source>
        <dbReference type="ARBA" id="ARBA00022475"/>
    </source>
</evidence>
<dbReference type="GO" id="GO:0005886">
    <property type="term" value="C:plasma membrane"/>
    <property type="evidence" value="ECO:0007669"/>
    <property type="project" value="UniProtKB-SubCell"/>
</dbReference>
<dbReference type="GO" id="GO:0005524">
    <property type="term" value="F:ATP binding"/>
    <property type="evidence" value="ECO:0007669"/>
    <property type="project" value="UniProtKB-KW"/>
</dbReference>
<keyword evidence="5" id="KW-0597">Phosphoprotein</keyword>
<dbReference type="PRINTS" id="PR00344">
    <property type="entry name" value="BCTRLSENSOR"/>
</dbReference>
<evidence type="ECO:0000256" key="7">
    <source>
        <dbReference type="ARBA" id="ARBA00022692"/>
    </source>
</evidence>
<dbReference type="InterPro" id="IPR000014">
    <property type="entry name" value="PAS"/>
</dbReference>
<evidence type="ECO:0000256" key="10">
    <source>
        <dbReference type="ARBA" id="ARBA00022840"/>
    </source>
</evidence>
<keyword evidence="13 14" id="KW-0472">Membrane</keyword>
<dbReference type="EMBL" id="JWIR02000070">
    <property type="protein sequence ID" value="KKB35704.1"/>
    <property type="molecule type" value="Genomic_DNA"/>
</dbReference>
<dbReference type="EC" id="2.7.13.3" evidence="3"/>
<comment type="caution">
    <text evidence="16">The sequence shown here is derived from an EMBL/GenBank/DDBJ whole genome shotgun (WGS) entry which is preliminary data.</text>
</comment>
<keyword evidence="11 14" id="KW-1133">Transmembrane helix</keyword>
<name>A0A0F5HQR5_BACTR</name>
<feature type="transmembrane region" description="Helical" evidence="14">
    <location>
        <begin position="175"/>
        <end position="194"/>
    </location>
</feature>
<comment type="subcellular location">
    <subcellularLocation>
        <location evidence="2">Cell membrane</location>
        <topology evidence="2">Multi-pass membrane protein</topology>
    </subcellularLocation>
</comment>
<dbReference type="SUPFAM" id="SSF55785">
    <property type="entry name" value="PYP-like sensor domain (PAS domain)"/>
    <property type="match status" value="1"/>
</dbReference>
<keyword evidence="9 16" id="KW-0418">Kinase</keyword>
<evidence type="ECO:0000256" key="1">
    <source>
        <dbReference type="ARBA" id="ARBA00000085"/>
    </source>
</evidence>
<dbReference type="InterPro" id="IPR029151">
    <property type="entry name" value="Sensor-like_sf"/>
</dbReference>
<dbReference type="InterPro" id="IPR004358">
    <property type="entry name" value="Sig_transdc_His_kin-like_C"/>
</dbReference>
<evidence type="ECO:0000256" key="9">
    <source>
        <dbReference type="ARBA" id="ARBA00022777"/>
    </source>
</evidence>
<keyword evidence="7 14" id="KW-0812">Transmembrane</keyword>
<keyword evidence="4" id="KW-1003">Cell membrane</keyword>
<dbReference type="InterPro" id="IPR039506">
    <property type="entry name" value="SPOB_a"/>
</dbReference>